<gene>
    <name evidence="1" type="ORF">GSTENG00029300001</name>
</gene>
<dbReference type="EMBL" id="CAAE01014998">
    <property type="protein sequence ID" value="CAG08343.1"/>
    <property type="molecule type" value="Genomic_DNA"/>
</dbReference>
<sequence>MAAEDHAWKFFCLFDGSFTNLCKLTAQMERRRLGASVTEVYHMELTMCLGKGDG</sequence>
<name>Q4RTD9_TETNG</name>
<evidence type="ECO:0000313" key="1">
    <source>
        <dbReference type="EMBL" id="CAG08343.1"/>
    </source>
</evidence>
<organism evidence="1">
    <name type="scientific">Tetraodon nigroviridis</name>
    <name type="common">Spotted green pufferfish</name>
    <name type="synonym">Chelonodon nigroviridis</name>
    <dbReference type="NCBI Taxonomy" id="99883"/>
    <lineage>
        <taxon>Eukaryota</taxon>
        <taxon>Metazoa</taxon>
        <taxon>Chordata</taxon>
        <taxon>Craniata</taxon>
        <taxon>Vertebrata</taxon>
        <taxon>Euteleostomi</taxon>
        <taxon>Actinopterygii</taxon>
        <taxon>Neopterygii</taxon>
        <taxon>Teleostei</taxon>
        <taxon>Neoteleostei</taxon>
        <taxon>Acanthomorphata</taxon>
        <taxon>Eupercaria</taxon>
        <taxon>Tetraodontiformes</taxon>
        <taxon>Tetradontoidea</taxon>
        <taxon>Tetraodontidae</taxon>
        <taxon>Tetraodon</taxon>
    </lineage>
</organism>
<comment type="caution">
    <text evidence="1">The sequence shown here is derived from an EMBL/GenBank/DDBJ whole genome shotgun (WGS) entry which is preliminary data.</text>
</comment>
<protein>
    <submittedName>
        <fullName evidence="1">(spotted green pufferfish) hypothetical protein</fullName>
    </submittedName>
</protein>
<dbReference type="AlphaFoldDB" id="Q4RTD9"/>
<proteinExistence type="predicted"/>
<dbReference type="KEGG" id="tng:GSTEN00029300G001"/>
<reference evidence="1" key="2">
    <citation type="submission" date="2004-02" db="EMBL/GenBank/DDBJ databases">
        <authorList>
            <consortium name="Genoscope"/>
            <consortium name="Whitehead Institute Centre for Genome Research"/>
        </authorList>
    </citation>
    <scope>NUCLEOTIDE SEQUENCE</scope>
</reference>
<accession>Q4RTD9</accession>
<reference evidence="1" key="1">
    <citation type="journal article" date="2004" name="Nature">
        <title>Genome duplication in the teleost fish Tetraodon nigroviridis reveals the early vertebrate proto-karyotype.</title>
        <authorList>
            <person name="Jaillon O."/>
            <person name="Aury J.-M."/>
            <person name="Brunet F."/>
            <person name="Petit J.-L."/>
            <person name="Stange-Thomann N."/>
            <person name="Mauceli E."/>
            <person name="Bouneau L."/>
            <person name="Fischer C."/>
            <person name="Ozouf-Costaz C."/>
            <person name="Bernot A."/>
            <person name="Nicaud S."/>
            <person name="Jaffe D."/>
            <person name="Fisher S."/>
            <person name="Lutfalla G."/>
            <person name="Dossat C."/>
            <person name="Segurens B."/>
            <person name="Dasilva C."/>
            <person name="Salanoubat M."/>
            <person name="Levy M."/>
            <person name="Boudet N."/>
            <person name="Castellano S."/>
            <person name="Anthouard V."/>
            <person name="Jubin C."/>
            <person name="Castelli V."/>
            <person name="Katinka M."/>
            <person name="Vacherie B."/>
            <person name="Biemont C."/>
            <person name="Skalli Z."/>
            <person name="Cattolico L."/>
            <person name="Poulain J."/>
            <person name="De Berardinis V."/>
            <person name="Cruaud C."/>
            <person name="Duprat S."/>
            <person name="Brottier P."/>
            <person name="Coutanceau J.-P."/>
            <person name="Gouzy J."/>
            <person name="Parra G."/>
            <person name="Lardier G."/>
            <person name="Chapple C."/>
            <person name="McKernan K.J."/>
            <person name="McEwan P."/>
            <person name="Bosak S."/>
            <person name="Kellis M."/>
            <person name="Volff J.-N."/>
            <person name="Guigo R."/>
            <person name="Zody M.C."/>
            <person name="Mesirov J."/>
            <person name="Lindblad-Toh K."/>
            <person name="Birren B."/>
            <person name="Nusbaum C."/>
            <person name="Kahn D."/>
            <person name="Robinson-Rechavi M."/>
            <person name="Laudet V."/>
            <person name="Schachter V."/>
            <person name="Quetier F."/>
            <person name="Saurin W."/>
            <person name="Scarpelli C."/>
            <person name="Wincker P."/>
            <person name="Lander E.S."/>
            <person name="Weissenbach J."/>
            <person name="Roest Crollius H."/>
        </authorList>
    </citation>
    <scope>NUCLEOTIDE SEQUENCE [LARGE SCALE GENOMIC DNA]</scope>
</reference>